<evidence type="ECO:0000313" key="2">
    <source>
        <dbReference type="Proteomes" id="UP001377168"/>
    </source>
</evidence>
<dbReference type="Proteomes" id="UP001377168">
    <property type="component" value="Unassembled WGS sequence"/>
</dbReference>
<gene>
    <name evidence="1" type="ORF">WKI67_11460</name>
</gene>
<evidence type="ECO:0000313" key="1">
    <source>
        <dbReference type="EMBL" id="MEJ8634004.1"/>
    </source>
</evidence>
<accession>A0ACC6PRE5</accession>
<protein>
    <submittedName>
        <fullName evidence="1">Erythromycin esterase family protein</fullName>
    </submittedName>
</protein>
<sequence>MDATTRHRLQQVLVLVLALGSLVVAGPVRAQPSTSPAASSPAAQDPVPALARAAHPLSDLRPLERMIGTATIVGVGEATHNSAEFFTAKHRVFRDLVERKGFTAFALEAPWSTGLRLNAYVLHGKGDPRRIMREEFQNSYALWNTREYLDLIRWMRQYNVRHPQRPVQFMGNDTAYAGPELFDTVTGWVAKRYPALLPEISRLYRASRPTASVDETMTAYLHRPIAERRAMAADVGRALTLLERQKPGPDREQHAWMLQHARAIAQTGTQYTFDFFDEKEIADAMLYRDRTMAENTVWWQRRTGHRIVLSAHNGHVGYETSNPAQYPKLQGAFLRDMVGTDYVSAGFTFGQGSFNALDVTDPAEPMRTFSVGPPAPGSNEAVLERVSVKDYYLDLRSAPAAARTWLGVARPTRNIGNAWPAEPEQVRLVSSYDVLIHLHRVTAAGLL</sequence>
<comment type="caution">
    <text evidence="1">The sequence shown here is derived from an EMBL/GenBank/DDBJ whole genome shotgun (WGS) entry which is preliminary data.</text>
</comment>
<name>A0ACC6PRE5_9ACTN</name>
<dbReference type="EMBL" id="JBBKAJ010000022">
    <property type="protein sequence ID" value="MEJ8634004.1"/>
    <property type="molecule type" value="Genomic_DNA"/>
</dbReference>
<keyword evidence="2" id="KW-1185">Reference proteome</keyword>
<reference evidence="1" key="1">
    <citation type="submission" date="2024-03" db="EMBL/GenBank/DDBJ databases">
        <title>Novel Streptomyces species of biotechnological and ecological value are a feature of Machair soil.</title>
        <authorList>
            <person name="Prole J.R."/>
            <person name="Goodfellow M."/>
            <person name="Allenby N."/>
            <person name="Ward A.C."/>
        </authorList>
    </citation>
    <scope>NUCLEOTIDE SEQUENCE</scope>
    <source>
        <strain evidence="1">MS2.AVA.5</strain>
    </source>
</reference>
<proteinExistence type="predicted"/>
<organism evidence="1 2">
    <name type="scientific">Streptomyces achmelvichensis</name>
    <dbReference type="NCBI Taxonomy" id="3134111"/>
    <lineage>
        <taxon>Bacteria</taxon>
        <taxon>Bacillati</taxon>
        <taxon>Actinomycetota</taxon>
        <taxon>Actinomycetes</taxon>
        <taxon>Kitasatosporales</taxon>
        <taxon>Streptomycetaceae</taxon>
        <taxon>Streptomyces</taxon>
    </lineage>
</organism>